<keyword evidence="5 7" id="KW-0472">Membrane</keyword>
<keyword evidence="4" id="KW-0808">Transferase</keyword>
<evidence type="ECO:0000256" key="1">
    <source>
        <dbReference type="ARBA" id="ARBA00004236"/>
    </source>
</evidence>
<evidence type="ECO:0008006" key="10">
    <source>
        <dbReference type="Google" id="ProtNLM"/>
    </source>
</evidence>
<dbReference type="GO" id="GO:0050501">
    <property type="term" value="F:hyaluronan synthase activity"/>
    <property type="evidence" value="ECO:0007669"/>
    <property type="project" value="TreeGrafter"/>
</dbReference>
<evidence type="ECO:0000256" key="6">
    <source>
        <dbReference type="SAM" id="MobiDB-lite"/>
    </source>
</evidence>
<dbReference type="GO" id="GO:0085029">
    <property type="term" value="P:extracellular matrix assembly"/>
    <property type="evidence" value="ECO:0007669"/>
    <property type="project" value="TreeGrafter"/>
</dbReference>
<evidence type="ECO:0000256" key="5">
    <source>
        <dbReference type="ARBA" id="ARBA00023136"/>
    </source>
</evidence>
<keyword evidence="3" id="KW-0328">Glycosyltransferase</keyword>
<keyword evidence="7" id="KW-0812">Transmembrane</keyword>
<dbReference type="SUPFAM" id="SSF53448">
    <property type="entry name" value="Nucleotide-diphospho-sugar transferases"/>
    <property type="match status" value="1"/>
</dbReference>
<feature type="region of interest" description="Disordered" evidence="6">
    <location>
        <begin position="23"/>
        <end position="96"/>
    </location>
</feature>
<dbReference type="EMBL" id="JAGPYM010000006">
    <property type="protein sequence ID" value="KAH6893421.1"/>
    <property type="molecule type" value="Genomic_DNA"/>
</dbReference>
<keyword evidence="7" id="KW-1133">Transmembrane helix</keyword>
<name>A0A9P8W8X6_9HYPO</name>
<comment type="caution">
    <text evidence="8">The sequence shown here is derived from an EMBL/GenBank/DDBJ whole genome shotgun (WGS) entry which is preliminary data.</text>
</comment>
<feature type="compositionally biased region" description="Low complexity" evidence="6">
    <location>
        <begin position="28"/>
        <end position="50"/>
    </location>
</feature>
<evidence type="ECO:0000256" key="7">
    <source>
        <dbReference type="SAM" id="Phobius"/>
    </source>
</evidence>
<dbReference type="PANTHER" id="PTHR22913:SF12">
    <property type="entry name" value="MANNURONAN SYNTHASE"/>
    <property type="match status" value="1"/>
</dbReference>
<feature type="transmembrane region" description="Helical" evidence="7">
    <location>
        <begin position="527"/>
        <end position="549"/>
    </location>
</feature>
<evidence type="ECO:0000313" key="9">
    <source>
        <dbReference type="Proteomes" id="UP000777438"/>
    </source>
</evidence>
<dbReference type="OrthoDB" id="370884at2759"/>
<accession>A0A9P8W8X6</accession>
<dbReference type="InterPro" id="IPR029044">
    <property type="entry name" value="Nucleotide-diphossugar_trans"/>
</dbReference>
<evidence type="ECO:0000256" key="4">
    <source>
        <dbReference type="ARBA" id="ARBA00022679"/>
    </source>
</evidence>
<dbReference type="Proteomes" id="UP000777438">
    <property type="component" value="Unassembled WGS sequence"/>
</dbReference>
<proteinExistence type="predicted"/>
<dbReference type="GO" id="GO:0005886">
    <property type="term" value="C:plasma membrane"/>
    <property type="evidence" value="ECO:0007669"/>
    <property type="project" value="UniProtKB-SubCell"/>
</dbReference>
<dbReference type="PANTHER" id="PTHR22913">
    <property type="entry name" value="HYALURONAN SYNTHASE"/>
    <property type="match status" value="1"/>
</dbReference>
<dbReference type="Pfam" id="PF03142">
    <property type="entry name" value="Chitin_synth_2"/>
    <property type="match status" value="1"/>
</dbReference>
<dbReference type="GO" id="GO:0030213">
    <property type="term" value="P:hyaluronan biosynthetic process"/>
    <property type="evidence" value="ECO:0007669"/>
    <property type="project" value="TreeGrafter"/>
</dbReference>
<evidence type="ECO:0000256" key="3">
    <source>
        <dbReference type="ARBA" id="ARBA00022676"/>
    </source>
</evidence>
<protein>
    <recommendedName>
        <fullName evidence="10">Chitin synthase</fullName>
    </recommendedName>
</protein>
<feature type="compositionally biased region" description="Basic and acidic residues" evidence="6">
    <location>
        <begin position="592"/>
        <end position="604"/>
    </location>
</feature>
<feature type="transmembrane region" description="Helical" evidence="7">
    <location>
        <begin position="500"/>
        <end position="521"/>
    </location>
</feature>
<feature type="transmembrane region" description="Helical" evidence="7">
    <location>
        <begin position="159"/>
        <end position="177"/>
    </location>
</feature>
<evidence type="ECO:0000313" key="8">
    <source>
        <dbReference type="EMBL" id="KAH6893421.1"/>
    </source>
</evidence>
<feature type="compositionally biased region" description="Basic and acidic residues" evidence="6">
    <location>
        <begin position="70"/>
        <end position="79"/>
    </location>
</feature>
<reference evidence="8 9" key="1">
    <citation type="journal article" date="2021" name="Nat. Commun.">
        <title>Genetic determinants of endophytism in the Arabidopsis root mycobiome.</title>
        <authorList>
            <person name="Mesny F."/>
            <person name="Miyauchi S."/>
            <person name="Thiergart T."/>
            <person name="Pickel B."/>
            <person name="Atanasova L."/>
            <person name="Karlsson M."/>
            <person name="Huettel B."/>
            <person name="Barry K.W."/>
            <person name="Haridas S."/>
            <person name="Chen C."/>
            <person name="Bauer D."/>
            <person name="Andreopoulos W."/>
            <person name="Pangilinan J."/>
            <person name="LaButti K."/>
            <person name="Riley R."/>
            <person name="Lipzen A."/>
            <person name="Clum A."/>
            <person name="Drula E."/>
            <person name="Henrissat B."/>
            <person name="Kohler A."/>
            <person name="Grigoriev I.V."/>
            <person name="Martin F.M."/>
            <person name="Hacquard S."/>
        </authorList>
    </citation>
    <scope>NUCLEOTIDE SEQUENCE [LARGE SCALE GENOMIC DNA]</scope>
    <source>
        <strain evidence="8 9">MPI-CAGE-CH-0241</strain>
    </source>
</reference>
<sequence length="604" mass="67564">MASIPIQAAGGQARLPCFADGFSRSSWSQTSTDTPGTTTAAASLTSPAETKPQDLITPQPQLPVALIGRSGDDLGDGGRRSSPSVLETAPDQPQAPALQVEDISASQPKAEIATEEGVEHTTLTKRGERKVASQKYIMTASLIAWWPKYYYIYLPFISFPLVLNCCMIASIAFFTLLHAMRPEKVIEPDYLESLVYVIPYYNEICEECVRSLDSLVNQTGVENHKKGIMAICDGRVRGPGMAKTTADYLNEDIFLQQTQRKKTMGAYTAWDGQQMDIEVSKGVYKGTPFYCIVKEQNQGKRDSLIVIRSFLYKFNLANDVKVGSVDHLVGMDADTVFEDKCISELLKESKYPNTVGVCGYVAVDFKDGNWNLWSIYQSAEYTIAQGLRRLHQSIATKKVSRLPGCCQLLKICEEACGDLVLVDLFGYHPQPMDGMIKRIRATASEDRNHICQLLVTFPQAQTRQALRARAQTDVPHSNDLLLFTSRNCQWWERIVAFSNVLTWSLKVFVIASIGCMIVAFISQPWWLILAFAGVMVIPLVYYVVMATWLPRNLLERAQFLLDLFVFTRQVLEEDLDEKTKGNESPSSEDEDSNHQKERYAVTAA</sequence>
<gene>
    <name evidence="8" type="ORF">B0T10DRAFT_527822</name>
</gene>
<comment type="subcellular location">
    <subcellularLocation>
        <location evidence="1">Cell membrane</location>
    </subcellularLocation>
</comment>
<dbReference type="AlphaFoldDB" id="A0A9P8W8X6"/>
<organism evidence="8 9">
    <name type="scientific">Thelonectria olida</name>
    <dbReference type="NCBI Taxonomy" id="1576542"/>
    <lineage>
        <taxon>Eukaryota</taxon>
        <taxon>Fungi</taxon>
        <taxon>Dikarya</taxon>
        <taxon>Ascomycota</taxon>
        <taxon>Pezizomycotina</taxon>
        <taxon>Sordariomycetes</taxon>
        <taxon>Hypocreomycetidae</taxon>
        <taxon>Hypocreales</taxon>
        <taxon>Nectriaceae</taxon>
        <taxon>Thelonectria</taxon>
    </lineage>
</organism>
<feature type="region of interest" description="Disordered" evidence="6">
    <location>
        <begin position="575"/>
        <end position="604"/>
    </location>
</feature>
<evidence type="ECO:0000256" key="2">
    <source>
        <dbReference type="ARBA" id="ARBA00022475"/>
    </source>
</evidence>
<keyword evidence="9" id="KW-1185">Reference proteome</keyword>
<keyword evidence="2" id="KW-1003">Cell membrane</keyword>